<dbReference type="InterPro" id="IPR003675">
    <property type="entry name" value="Rce1/LyrA-like_dom"/>
</dbReference>
<comment type="caution">
    <text evidence="3">The sequence shown here is derived from an EMBL/GenBank/DDBJ whole genome shotgun (WGS) entry which is preliminary data.</text>
</comment>
<keyword evidence="1" id="KW-1133">Transmembrane helix</keyword>
<feature type="transmembrane region" description="Helical" evidence="1">
    <location>
        <begin position="121"/>
        <end position="138"/>
    </location>
</feature>
<dbReference type="Proteomes" id="UP000010988">
    <property type="component" value="Unassembled WGS sequence"/>
</dbReference>
<keyword evidence="1" id="KW-0812">Transmembrane</keyword>
<feature type="transmembrane region" description="Helical" evidence="1">
    <location>
        <begin position="195"/>
        <end position="219"/>
    </location>
</feature>
<dbReference type="InterPro" id="IPR015837">
    <property type="entry name" value="UCP026622_CAAX_protease"/>
</dbReference>
<dbReference type="PIRSF" id="PIRSF026622">
    <property type="entry name" value="Proteas_026622"/>
    <property type="match status" value="1"/>
</dbReference>
<feature type="transmembrane region" description="Helical" evidence="1">
    <location>
        <begin position="24"/>
        <end position="46"/>
    </location>
</feature>
<protein>
    <recommendedName>
        <fullName evidence="2">CAAX prenyl protease 2/Lysostaphin resistance protein A-like domain-containing protein</fullName>
    </recommendedName>
</protein>
<evidence type="ECO:0000256" key="1">
    <source>
        <dbReference type="SAM" id="Phobius"/>
    </source>
</evidence>
<feature type="transmembrane region" description="Helical" evidence="1">
    <location>
        <begin position="90"/>
        <end position="109"/>
    </location>
</feature>
<organism evidence="3 4">
    <name type="scientific">Gordonia aichiensis NBRC 108223</name>
    <dbReference type="NCBI Taxonomy" id="1220583"/>
    <lineage>
        <taxon>Bacteria</taxon>
        <taxon>Bacillati</taxon>
        <taxon>Actinomycetota</taxon>
        <taxon>Actinomycetes</taxon>
        <taxon>Mycobacteriales</taxon>
        <taxon>Gordoniaceae</taxon>
        <taxon>Gordonia</taxon>
    </lineage>
</organism>
<gene>
    <name evidence="3" type="ORF">GOACH_29_00160</name>
</gene>
<feature type="transmembrane region" description="Helical" evidence="1">
    <location>
        <begin position="226"/>
        <end position="248"/>
    </location>
</feature>
<accession>L7KQ26</accession>
<feature type="transmembrane region" description="Helical" evidence="1">
    <location>
        <begin position="159"/>
        <end position="175"/>
    </location>
</feature>
<dbReference type="EMBL" id="BANR01000029">
    <property type="protein sequence ID" value="GAC50729.1"/>
    <property type="molecule type" value="Genomic_DNA"/>
</dbReference>
<feature type="transmembrane region" description="Helical" evidence="1">
    <location>
        <begin position="52"/>
        <end position="70"/>
    </location>
</feature>
<dbReference type="STRING" id="1220583.GOACH_29_00160"/>
<dbReference type="GO" id="GO:0080120">
    <property type="term" value="P:CAAX-box protein maturation"/>
    <property type="evidence" value="ECO:0007669"/>
    <property type="project" value="UniProtKB-ARBA"/>
</dbReference>
<keyword evidence="1" id="KW-0472">Membrane</keyword>
<dbReference type="AlphaFoldDB" id="L7KQ26"/>
<sequence length="252" mass="26343">MVSRDDPASAEDADASTSQERRRIWLVPVIGAAIMVTAQMCAHFLHFPGVDWLVTAAAVVAVSIALAAGLTHEDLGLGRAGLRKGGRYALVIVVAVAIIVVVGVAIPPTRELFQNDAYRDLGHALLAAFIVIPFQTVLPEELFFRGVLLGSLRQLTTPVRALLIQAVLFGCWHVITSLGLTAGNAGLSDLFGHSVFAQAIGVAGAVGITAVSGVLFGWLRVRSDSLLAPIALHWAVNGIGAVGAALAWRFGG</sequence>
<dbReference type="PANTHER" id="PTHR36435:SF1">
    <property type="entry name" value="CAAX AMINO TERMINAL PROTEASE FAMILY PROTEIN"/>
    <property type="match status" value="1"/>
</dbReference>
<dbReference type="GO" id="GO:0004175">
    <property type="term" value="F:endopeptidase activity"/>
    <property type="evidence" value="ECO:0007669"/>
    <property type="project" value="UniProtKB-ARBA"/>
</dbReference>
<feature type="domain" description="CAAX prenyl protease 2/Lysostaphin resistance protein A-like" evidence="2">
    <location>
        <begin position="125"/>
        <end position="238"/>
    </location>
</feature>
<name>L7KQ26_9ACTN</name>
<evidence type="ECO:0000259" key="2">
    <source>
        <dbReference type="Pfam" id="PF02517"/>
    </source>
</evidence>
<keyword evidence="4" id="KW-1185">Reference proteome</keyword>
<evidence type="ECO:0000313" key="4">
    <source>
        <dbReference type="Proteomes" id="UP000010988"/>
    </source>
</evidence>
<proteinExistence type="predicted"/>
<dbReference type="PANTHER" id="PTHR36435">
    <property type="entry name" value="SLR1288 PROTEIN"/>
    <property type="match status" value="1"/>
</dbReference>
<evidence type="ECO:0000313" key="3">
    <source>
        <dbReference type="EMBL" id="GAC50729.1"/>
    </source>
</evidence>
<dbReference type="InterPro" id="IPR052710">
    <property type="entry name" value="CAAX_protease"/>
</dbReference>
<dbReference type="Pfam" id="PF02517">
    <property type="entry name" value="Rce1-like"/>
    <property type="match status" value="1"/>
</dbReference>
<reference evidence="3 4" key="1">
    <citation type="submission" date="2012-12" db="EMBL/GenBank/DDBJ databases">
        <title>Whole genome shotgun sequence of Gordonia aichiensis NBRC 108223.</title>
        <authorList>
            <person name="Isaki-Nakamura S."/>
            <person name="Hosoyama A."/>
            <person name="Tsuchikane K."/>
            <person name="Ando Y."/>
            <person name="Baba S."/>
            <person name="Ohji S."/>
            <person name="Hamada M."/>
            <person name="Tamura T."/>
            <person name="Yamazoe A."/>
            <person name="Yamazaki S."/>
            <person name="Fujita N."/>
        </authorList>
    </citation>
    <scope>NUCLEOTIDE SEQUENCE [LARGE SCALE GENOMIC DNA]</scope>
    <source>
        <strain evidence="3 4">NBRC 108223</strain>
    </source>
</reference>
<dbReference type="eggNOG" id="COG1266">
    <property type="taxonomic scope" value="Bacteria"/>
</dbReference>